<dbReference type="SUPFAM" id="SSF46689">
    <property type="entry name" value="Homeodomain-like"/>
    <property type="match status" value="2"/>
</dbReference>
<sequence>MSHLISQLQELVEHIESHLDEDIDIALLAKRFSMSPWHFQRMFKGLIGDTLGGYIRGRKLTRAAQQLIHTELGIIDIALNVGFGSHEAFTRSFKHYFSITPKQFRQQSPVVNLREKPVLTQSLFSHLNNGMKLEPQIIHQPELLLVGFETTIPSPFTFEESFCDLLEAPWMQLLGRREELKHAKDDTYYGLTISPSGTFLEDEVTYLSAMEVSDRQLIPSDMKTHRLPQQEIAVFEVEEVSEDSVGKTMDYIYGYWLPNSEYERGTGQDYELFENLKNFTLPEMKSKYIIPIRSKTRS</sequence>
<dbReference type="EMBL" id="BSNX01000075">
    <property type="protein sequence ID" value="GLQ76194.1"/>
    <property type="molecule type" value="Genomic_DNA"/>
</dbReference>
<organism evidence="5 6">
    <name type="scientific">Vibrio penaeicida</name>
    <dbReference type="NCBI Taxonomy" id="104609"/>
    <lineage>
        <taxon>Bacteria</taxon>
        <taxon>Pseudomonadati</taxon>
        <taxon>Pseudomonadota</taxon>
        <taxon>Gammaproteobacteria</taxon>
        <taxon>Vibrionales</taxon>
        <taxon>Vibrionaceae</taxon>
        <taxon>Vibrio</taxon>
    </lineage>
</organism>
<dbReference type="SUPFAM" id="SSF55136">
    <property type="entry name" value="Probable bacterial effector-binding domain"/>
    <property type="match status" value="1"/>
</dbReference>
<dbReference type="InterPro" id="IPR018062">
    <property type="entry name" value="HTH_AraC-typ_CS"/>
</dbReference>
<protein>
    <submittedName>
        <fullName evidence="5">AraC family transcriptional regulator</fullName>
    </submittedName>
</protein>
<dbReference type="PANTHER" id="PTHR47504">
    <property type="entry name" value="RIGHT ORIGIN-BINDING PROTEIN"/>
    <property type="match status" value="1"/>
</dbReference>
<dbReference type="PANTHER" id="PTHR47504:SF5">
    <property type="entry name" value="RIGHT ORIGIN-BINDING PROTEIN"/>
    <property type="match status" value="1"/>
</dbReference>
<dbReference type="InterPro" id="IPR010499">
    <property type="entry name" value="AraC_E-bd"/>
</dbReference>
<dbReference type="RefSeq" id="WP_126607747.1">
    <property type="nucleotide sequence ID" value="NZ_AP025145.1"/>
</dbReference>
<dbReference type="Proteomes" id="UP001156690">
    <property type="component" value="Unassembled WGS sequence"/>
</dbReference>
<dbReference type="SMART" id="SM00342">
    <property type="entry name" value="HTH_ARAC"/>
    <property type="match status" value="1"/>
</dbReference>
<dbReference type="InterPro" id="IPR020449">
    <property type="entry name" value="Tscrpt_reg_AraC-type_HTH"/>
</dbReference>
<evidence type="ECO:0000313" key="6">
    <source>
        <dbReference type="Proteomes" id="UP001156690"/>
    </source>
</evidence>
<dbReference type="AlphaFoldDB" id="A0AAV5P0A5"/>
<dbReference type="Pfam" id="PF12833">
    <property type="entry name" value="HTH_18"/>
    <property type="match status" value="1"/>
</dbReference>
<dbReference type="InterPro" id="IPR050959">
    <property type="entry name" value="MarA-like"/>
</dbReference>
<dbReference type="GO" id="GO:0003700">
    <property type="term" value="F:DNA-binding transcription factor activity"/>
    <property type="evidence" value="ECO:0007669"/>
    <property type="project" value="InterPro"/>
</dbReference>
<evidence type="ECO:0000313" key="5">
    <source>
        <dbReference type="EMBL" id="GLQ76194.1"/>
    </source>
</evidence>
<dbReference type="PRINTS" id="PR00032">
    <property type="entry name" value="HTHARAC"/>
</dbReference>
<keyword evidence="1" id="KW-0805">Transcription regulation</keyword>
<dbReference type="InterPro" id="IPR011256">
    <property type="entry name" value="Reg_factor_effector_dom_sf"/>
</dbReference>
<evidence type="ECO:0000256" key="3">
    <source>
        <dbReference type="ARBA" id="ARBA00023163"/>
    </source>
</evidence>
<reference evidence="6" key="1">
    <citation type="journal article" date="2019" name="Int. J. Syst. Evol. Microbiol.">
        <title>The Global Catalogue of Microorganisms (GCM) 10K type strain sequencing project: providing services to taxonomists for standard genome sequencing and annotation.</title>
        <authorList>
            <consortium name="The Broad Institute Genomics Platform"/>
            <consortium name="The Broad Institute Genome Sequencing Center for Infectious Disease"/>
            <person name="Wu L."/>
            <person name="Ma J."/>
        </authorList>
    </citation>
    <scope>NUCLEOTIDE SEQUENCE [LARGE SCALE GENOMIC DNA]</scope>
    <source>
        <strain evidence="6">NBRC 15640</strain>
    </source>
</reference>
<dbReference type="Pfam" id="PF06445">
    <property type="entry name" value="GyrI-like"/>
    <property type="match status" value="1"/>
</dbReference>
<dbReference type="PROSITE" id="PS00041">
    <property type="entry name" value="HTH_ARAC_FAMILY_1"/>
    <property type="match status" value="1"/>
</dbReference>
<keyword evidence="2" id="KW-0238">DNA-binding</keyword>
<dbReference type="SMART" id="SM00871">
    <property type="entry name" value="AraC_E_bind"/>
    <property type="match status" value="1"/>
</dbReference>
<gene>
    <name evidence="5" type="ORF">GCM10007932_55570</name>
</gene>
<comment type="caution">
    <text evidence="5">The sequence shown here is derived from an EMBL/GenBank/DDBJ whole genome shotgun (WGS) entry which is preliminary data.</text>
</comment>
<proteinExistence type="predicted"/>
<dbReference type="PROSITE" id="PS01124">
    <property type="entry name" value="HTH_ARAC_FAMILY_2"/>
    <property type="match status" value="1"/>
</dbReference>
<keyword evidence="3" id="KW-0804">Transcription</keyword>
<feature type="domain" description="HTH araC/xylS-type" evidence="4">
    <location>
        <begin position="9"/>
        <end position="107"/>
    </location>
</feature>
<dbReference type="Gene3D" id="3.20.80.10">
    <property type="entry name" value="Regulatory factor, effector binding domain"/>
    <property type="match status" value="1"/>
</dbReference>
<keyword evidence="6" id="KW-1185">Reference proteome</keyword>
<dbReference type="InterPro" id="IPR029442">
    <property type="entry name" value="GyrI-like"/>
</dbReference>
<dbReference type="GO" id="GO:0043565">
    <property type="term" value="F:sequence-specific DNA binding"/>
    <property type="evidence" value="ECO:0007669"/>
    <property type="project" value="InterPro"/>
</dbReference>
<dbReference type="InterPro" id="IPR018060">
    <property type="entry name" value="HTH_AraC"/>
</dbReference>
<evidence type="ECO:0000256" key="2">
    <source>
        <dbReference type="ARBA" id="ARBA00023125"/>
    </source>
</evidence>
<accession>A0AAV5P0A5</accession>
<evidence type="ECO:0000259" key="4">
    <source>
        <dbReference type="PROSITE" id="PS01124"/>
    </source>
</evidence>
<dbReference type="Gene3D" id="1.10.10.60">
    <property type="entry name" value="Homeodomain-like"/>
    <property type="match status" value="2"/>
</dbReference>
<name>A0AAV5P0A5_9VIBR</name>
<dbReference type="InterPro" id="IPR009057">
    <property type="entry name" value="Homeodomain-like_sf"/>
</dbReference>
<evidence type="ECO:0000256" key="1">
    <source>
        <dbReference type="ARBA" id="ARBA00023015"/>
    </source>
</evidence>